<sequence>MNNFTGMIPAEIGRLQGLFSLNLSSNRLSGEIPEQICNLTNLQMLDLSGNHLTGKIPAALNNLHFLSRFNISNNDLEGPIPNMGQFSTFPDSSFGGNPKLCGPMVANHCGSAEASPVSIDPIKQIGSEAIIFMTSFGVFFGVGVLYDQKVLARHFG</sequence>
<evidence type="ECO:0000256" key="9">
    <source>
        <dbReference type="ARBA" id="ARBA00023180"/>
    </source>
</evidence>
<evidence type="ECO:0000256" key="7">
    <source>
        <dbReference type="ARBA" id="ARBA00022989"/>
    </source>
</evidence>
<evidence type="ECO:0000256" key="1">
    <source>
        <dbReference type="ARBA" id="ARBA00004167"/>
    </source>
</evidence>
<dbReference type="AlphaFoldDB" id="A0A3B6NMB9"/>
<evidence type="ECO:0000256" key="8">
    <source>
        <dbReference type="ARBA" id="ARBA00023136"/>
    </source>
</evidence>
<evidence type="ECO:0000256" key="4">
    <source>
        <dbReference type="ARBA" id="ARBA00022626"/>
    </source>
</evidence>
<keyword evidence="3" id="KW-0433">Leucine-rich repeat</keyword>
<dbReference type="EnsemblPlants" id="TraesCS6A02G128600.1">
    <property type="protein sequence ID" value="TraesCS6A02G128600.1.cds1"/>
    <property type="gene ID" value="TraesCS6A02G128600"/>
</dbReference>
<feature type="transmembrane region" description="Helical" evidence="10">
    <location>
        <begin position="129"/>
        <end position="146"/>
    </location>
</feature>
<evidence type="ECO:0000313" key="11">
    <source>
        <dbReference type="EnsemblPlants" id="TraesCS6A02G128600.1.cds1"/>
    </source>
</evidence>
<dbReference type="Pfam" id="PF13855">
    <property type="entry name" value="LRR_8"/>
    <property type="match status" value="1"/>
</dbReference>
<evidence type="ECO:0000256" key="2">
    <source>
        <dbReference type="ARBA" id="ARBA00009592"/>
    </source>
</evidence>
<comment type="subcellular location">
    <subcellularLocation>
        <location evidence="1">Membrane</location>
        <topology evidence="1">Single-pass membrane protein</topology>
    </subcellularLocation>
</comment>
<evidence type="ECO:0000313" key="12">
    <source>
        <dbReference type="Proteomes" id="UP000019116"/>
    </source>
</evidence>
<evidence type="ECO:0000256" key="5">
    <source>
        <dbReference type="ARBA" id="ARBA00022692"/>
    </source>
</evidence>
<accession>A0A3B6NMB9</accession>
<dbReference type="InterPro" id="IPR051502">
    <property type="entry name" value="RLP_Defense_Trigger"/>
</dbReference>
<organism evidence="11">
    <name type="scientific">Triticum aestivum</name>
    <name type="common">Wheat</name>
    <dbReference type="NCBI Taxonomy" id="4565"/>
    <lineage>
        <taxon>Eukaryota</taxon>
        <taxon>Viridiplantae</taxon>
        <taxon>Streptophyta</taxon>
        <taxon>Embryophyta</taxon>
        <taxon>Tracheophyta</taxon>
        <taxon>Spermatophyta</taxon>
        <taxon>Magnoliopsida</taxon>
        <taxon>Liliopsida</taxon>
        <taxon>Poales</taxon>
        <taxon>Poaceae</taxon>
        <taxon>BOP clade</taxon>
        <taxon>Pooideae</taxon>
        <taxon>Triticodae</taxon>
        <taxon>Triticeae</taxon>
        <taxon>Triticinae</taxon>
        <taxon>Triticum</taxon>
    </lineage>
</organism>
<keyword evidence="6" id="KW-0677">Repeat</keyword>
<dbReference type="InterPro" id="IPR001611">
    <property type="entry name" value="Leu-rich_rpt"/>
</dbReference>
<evidence type="ECO:0008006" key="13">
    <source>
        <dbReference type="Google" id="ProtNLM"/>
    </source>
</evidence>
<dbReference type="SMR" id="A0A3B6NMB9"/>
<dbReference type="GO" id="GO:0016020">
    <property type="term" value="C:membrane"/>
    <property type="evidence" value="ECO:0007669"/>
    <property type="project" value="UniProtKB-SubCell"/>
</dbReference>
<dbReference type="SUPFAM" id="SSF52058">
    <property type="entry name" value="L domain-like"/>
    <property type="match status" value="1"/>
</dbReference>
<dbReference type="Gene3D" id="3.80.10.10">
    <property type="entry name" value="Ribonuclease Inhibitor"/>
    <property type="match status" value="1"/>
</dbReference>
<reference evidence="11" key="2">
    <citation type="submission" date="2018-10" db="UniProtKB">
        <authorList>
            <consortium name="EnsemblPlants"/>
        </authorList>
    </citation>
    <scope>IDENTIFICATION</scope>
</reference>
<evidence type="ECO:0000256" key="6">
    <source>
        <dbReference type="ARBA" id="ARBA00022737"/>
    </source>
</evidence>
<dbReference type="GO" id="GO:0009742">
    <property type="term" value="P:brassinosteroid mediated signaling pathway"/>
    <property type="evidence" value="ECO:0007669"/>
    <property type="project" value="UniProtKB-KW"/>
</dbReference>
<keyword evidence="12" id="KW-1185">Reference proteome</keyword>
<reference evidence="11" key="1">
    <citation type="submission" date="2018-08" db="EMBL/GenBank/DDBJ databases">
        <authorList>
            <person name="Rossello M."/>
        </authorList>
    </citation>
    <scope>NUCLEOTIDE SEQUENCE [LARGE SCALE GENOMIC DNA]</scope>
    <source>
        <strain evidence="11">cv. Chinese Spring</strain>
    </source>
</reference>
<keyword evidence="9" id="KW-0325">Glycoprotein</keyword>
<dbReference type="OMA" id="IPHKLAD"/>
<keyword evidence="5 10" id="KW-0812">Transmembrane</keyword>
<dbReference type="PRINTS" id="PR00019">
    <property type="entry name" value="LEURICHRPT"/>
</dbReference>
<proteinExistence type="inferred from homology"/>
<keyword evidence="8 10" id="KW-0472">Membrane</keyword>
<dbReference type="InterPro" id="IPR032675">
    <property type="entry name" value="LRR_dom_sf"/>
</dbReference>
<dbReference type="FunFam" id="3.80.10.10:FF:000111">
    <property type="entry name" value="LRR receptor-like serine/threonine-protein kinase ERECTA"/>
    <property type="match status" value="1"/>
</dbReference>
<dbReference type="Gramene" id="TraesCS6A03G0304800.1">
    <property type="protein sequence ID" value="TraesCS6A03G0304800.1.CDS1"/>
    <property type="gene ID" value="TraesCS6A03G0304800"/>
</dbReference>
<keyword evidence="7 10" id="KW-1133">Transmembrane helix</keyword>
<evidence type="ECO:0000256" key="3">
    <source>
        <dbReference type="ARBA" id="ARBA00022614"/>
    </source>
</evidence>
<evidence type="ECO:0000256" key="10">
    <source>
        <dbReference type="SAM" id="Phobius"/>
    </source>
</evidence>
<protein>
    <recommendedName>
        <fullName evidence="13">Leucine-rich repeat-containing N-terminal plant-type domain-containing protein</fullName>
    </recommendedName>
</protein>
<dbReference type="STRING" id="4565.A0A3B6NMB9"/>
<keyword evidence="4" id="KW-1070">Brassinosteroid signaling pathway</keyword>
<dbReference type="OrthoDB" id="676979at2759"/>
<dbReference type="Gramene" id="TraesCS6A02G128600.1">
    <property type="protein sequence ID" value="TraesCS6A02G128600.1.cds1"/>
    <property type="gene ID" value="TraesCS6A02G128600"/>
</dbReference>
<dbReference type="PANTHER" id="PTHR48062">
    <property type="entry name" value="RECEPTOR-LIKE PROTEIN 14"/>
    <property type="match status" value="1"/>
</dbReference>
<comment type="similarity">
    <text evidence="2">Belongs to the RLP family.</text>
</comment>
<dbReference type="Proteomes" id="UP000019116">
    <property type="component" value="Chromosome 6A"/>
</dbReference>
<name>A0A3B6NMB9_WHEAT</name>
<dbReference type="PANTHER" id="PTHR48062:SF4">
    <property type="entry name" value="RECEPTOR-LIKE PROTEIN 2-RELATED"/>
    <property type="match status" value="1"/>
</dbReference>